<dbReference type="InterPro" id="IPR001054">
    <property type="entry name" value="A/G_cyclase"/>
</dbReference>
<dbReference type="SMART" id="SM00044">
    <property type="entry name" value="CYCc"/>
    <property type="match status" value="1"/>
</dbReference>
<dbReference type="Pfam" id="PF00211">
    <property type="entry name" value="Guanylate_cyc"/>
    <property type="match status" value="1"/>
</dbReference>
<dbReference type="GO" id="GO:0005737">
    <property type="term" value="C:cytoplasm"/>
    <property type="evidence" value="ECO:0007669"/>
    <property type="project" value="TreeGrafter"/>
</dbReference>
<feature type="domain" description="SAM" evidence="4">
    <location>
        <begin position="12"/>
        <end position="60"/>
    </location>
</feature>
<dbReference type="GO" id="GO:0009190">
    <property type="term" value="P:cyclic nucleotide biosynthetic process"/>
    <property type="evidence" value="ECO:0007669"/>
    <property type="project" value="InterPro"/>
</dbReference>
<dbReference type="PROSITE" id="PS50125">
    <property type="entry name" value="GUANYLATE_CYCLASE_2"/>
    <property type="match status" value="1"/>
</dbReference>
<dbReference type="EMBL" id="FOEP01000003">
    <property type="protein sequence ID" value="SEP98088.1"/>
    <property type="molecule type" value="Genomic_DNA"/>
</dbReference>
<dbReference type="SUPFAM" id="SSF47769">
    <property type="entry name" value="SAM/Pointed domain"/>
    <property type="match status" value="1"/>
</dbReference>
<dbReference type="InterPro" id="IPR011990">
    <property type="entry name" value="TPR-like_helical_dom_sf"/>
</dbReference>
<dbReference type="PANTHER" id="PTHR16305">
    <property type="entry name" value="TESTICULAR SOLUBLE ADENYLYL CYCLASE"/>
    <property type="match status" value="1"/>
</dbReference>
<dbReference type="InterPro" id="IPR029787">
    <property type="entry name" value="Nucleotide_cyclase"/>
</dbReference>
<dbReference type="Gene3D" id="1.25.40.10">
    <property type="entry name" value="Tetratricopeptide repeat domain"/>
    <property type="match status" value="1"/>
</dbReference>
<proteinExistence type="predicted"/>
<dbReference type="GO" id="GO:0005524">
    <property type="term" value="F:ATP binding"/>
    <property type="evidence" value="ECO:0007669"/>
    <property type="project" value="UniProtKB-KW"/>
</dbReference>
<evidence type="ECO:0000313" key="7">
    <source>
        <dbReference type="Proteomes" id="UP000198634"/>
    </source>
</evidence>
<protein>
    <submittedName>
        <fullName evidence="6">AAA ATPase domain-containing protein</fullName>
    </submittedName>
</protein>
<dbReference type="AlphaFoldDB" id="A0A1H9CBM3"/>
<dbReference type="Proteomes" id="UP000198634">
    <property type="component" value="Unassembled WGS sequence"/>
</dbReference>
<dbReference type="SUPFAM" id="SSF48452">
    <property type="entry name" value="TPR-like"/>
    <property type="match status" value="1"/>
</dbReference>
<dbReference type="CDD" id="cd07302">
    <property type="entry name" value="CHD"/>
    <property type="match status" value="1"/>
</dbReference>
<dbReference type="InterPro" id="IPR001660">
    <property type="entry name" value="SAM"/>
</dbReference>
<dbReference type="Pfam" id="PF13191">
    <property type="entry name" value="AAA_16"/>
    <property type="match status" value="1"/>
</dbReference>
<gene>
    <name evidence="6" type="ORF">SAMN04488092_103181</name>
</gene>
<dbReference type="GO" id="GO:0004016">
    <property type="term" value="F:adenylate cyclase activity"/>
    <property type="evidence" value="ECO:0007669"/>
    <property type="project" value="TreeGrafter"/>
</dbReference>
<accession>A0A1H9CBM3</accession>
<organism evidence="6 7">
    <name type="scientific">Thalassovita taeanensis</name>
    <dbReference type="NCBI Taxonomy" id="657014"/>
    <lineage>
        <taxon>Bacteria</taxon>
        <taxon>Pseudomonadati</taxon>
        <taxon>Pseudomonadota</taxon>
        <taxon>Alphaproteobacteria</taxon>
        <taxon>Rhodobacterales</taxon>
        <taxon>Roseobacteraceae</taxon>
        <taxon>Thalassovita</taxon>
    </lineage>
</organism>
<reference evidence="6 7" key="1">
    <citation type="submission" date="2016-10" db="EMBL/GenBank/DDBJ databases">
        <authorList>
            <person name="de Groot N.N."/>
        </authorList>
    </citation>
    <scope>NUCLEOTIDE SEQUENCE [LARGE SCALE GENOMIC DNA]</scope>
    <source>
        <strain evidence="6 7">DSM 22007</strain>
    </source>
</reference>
<keyword evidence="7" id="KW-1185">Reference proteome</keyword>
<evidence type="ECO:0000259" key="4">
    <source>
        <dbReference type="PROSITE" id="PS50105"/>
    </source>
</evidence>
<evidence type="ECO:0000256" key="3">
    <source>
        <dbReference type="SAM" id="MobiDB-lite"/>
    </source>
</evidence>
<dbReference type="STRING" id="657014.SAMN04488092_103181"/>
<feature type="region of interest" description="Disordered" evidence="3">
    <location>
        <begin position="1069"/>
        <end position="1091"/>
    </location>
</feature>
<evidence type="ECO:0000259" key="5">
    <source>
        <dbReference type="PROSITE" id="PS50125"/>
    </source>
</evidence>
<dbReference type="InterPro" id="IPR027417">
    <property type="entry name" value="P-loop_NTPase"/>
</dbReference>
<evidence type="ECO:0000256" key="1">
    <source>
        <dbReference type="ARBA" id="ARBA00022741"/>
    </source>
</evidence>
<dbReference type="InterPro" id="IPR013761">
    <property type="entry name" value="SAM/pointed_sf"/>
</dbReference>
<name>A0A1H9CBM3_9RHOB</name>
<keyword evidence="1" id="KW-0547">Nucleotide-binding</keyword>
<dbReference type="GO" id="GO:0035556">
    <property type="term" value="P:intracellular signal transduction"/>
    <property type="evidence" value="ECO:0007669"/>
    <property type="project" value="InterPro"/>
</dbReference>
<dbReference type="Pfam" id="PF00536">
    <property type="entry name" value="SAM_1"/>
    <property type="match status" value="1"/>
</dbReference>
<dbReference type="Gene3D" id="1.10.150.50">
    <property type="entry name" value="Transcription Factor, Ets-1"/>
    <property type="match status" value="1"/>
</dbReference>
<feature type="domain" description="Guanylate cyclase" evidence="5">
    <location>
        <begin position="82"/>
        <end position="211"/>
    </location>
</feature>
<dbReference type="SUPFAM" id="SSF52540">
    <property type="entry name" value="P-loop containing nucleoside triphosphate hydrolases"/>
    <property type="match status" value="1"/>
</dbReference>
<dbReference type="SUPFAM" id="SSF55073">
    <property type="entry name" value="Nucleotide cyclase"/>
    <property type="match status" value="1"/>
</dbReference>
<dbReference type="RefSeq" id="WP_281248631.1">
    <property type="nucleotide sequence ID" value="NZ_FOEP01000003.1"/>
</dbReference>
<dbReference type="CDD" id="cd09487">
    <property type="entry name" value="SAM_superfamily"/>
    <property type="match status" value="1"/>
</dbReference>
<dbReference type="PROSITE" id="PS50105">
    <property type="entry name" value="SAM_DOMAIN"/>
    <property type="match status" value="1"/>
</dbReference>
<dbReference type="PANTHER" id="PTHR16305:SF28">
    <property type="entry name" value="GUANYLATE CYCLASE DOMAIN-CONTAINING PROTEIN"/>
    <property type="match status" value="1"/>
</dbReference>
<dbReference type="SMART" id="SM00454">
    <property type="entry name" value="SAM"/>
    <property type="match status" value="1"/>
</dbReference>
<evidence type="ECO:0000256" key="2">
    <source>
        <dbReference type="ARBA" id="ARBA00022840"/>
    </source>
</evidence>
<keyword evidence="2" id="KW-0067">ATP-binding</keyword>
<evidence type="ECO:0000313" key="6">
    <source>
        <dbReference type="EMBL" id="SEP98088.1"/>
    </source>
</evidence>
<dbReference type="InterPro" id="IPR041664">
    <property type="entry name" value="AAA_16"/>
</dbReference>
<sequence length="1091" mass="119565">MSNDKPFELDVWLAGIGMSKYLNVFTQNDIDMEVLGTLTSDDLREMGVASIGHRRRILSAAAEAGAVSDPAANKPAERRDLTVMFCDLVGSTALSVGADPEDYRHYISRYREEIAAAIAPFNGHIAQFVGDGIFVYFGYPRATEHDAENAVSAGLAVVQHVRNMASFPGSQPQVRIAIATGLTVVTIADKQGIIVGDTIIGETPNLAARLQALAKVNTVLLSPSTRRLVGSLFQCTDLGRHTLKGFEKTVRVWQVEGYNTEASRFEALHTVSRSSTYFGRDAEVAALLEIYDRSACGAAQYVLIEGEAGFGKSRLARHVLGARPHREHERPVLQCSPKNISSPYHVIRAFVQRCSGITPKDDNSKILLRLANLLNDHGLFSKINVALIAEFVRCSEADLSVLSGISSQDQRSRLMALLGGLIEGVAKQTDAIIIEDIQWIDPSSSELLKGILPRLADFSIIVFFTMRTNNFPDWLCRDQTTMLQLKPLPDQAIRGLIQNVAGKVRLSEEVIDGIAARCNGIPIYAEELTYSVINNEDRANVGDDALGRIPATLAESLNARIDRLEKGRELALVGAVIGFEFPIDLLIAVSGLPKEKAQEGIKELLETNVLQLGQSAFGEAVSFRHMLLRETGYQLLLRKTRKDLHARVARVIKQDFPRIAEFAPHISAFHLENSGDALNAAVEYHVAGEQAAKRSAYAEAITYFSKAIKVNADCEECDDRDRRELSFRLSLTSAMIAARGFTADSVSQEMERAQALSDKFGERAGLIPALVTKWIVLGASGNSIASHQLALRIHDLAQGGDEVDRLFAHRVLGTSHLFVGNFEAAADELFQFLKKYDRESHEERLSTVGPSNHATMSMVGLAQIHTLYGDPEAAAAWRDKALRAAELGTAHDMCNSTVFSGCFLAALSGQIDKLEEYTEKLRSLSEAHDLLIWRDYTALFSGLVKIGKGDVQQGFAQARQGLDGLKAASTFTSGWFVLYASACVDSGRFEEASEVLSLSISDHEGYRWMSAELKRLNARVAFATGVPPPVVRAELEAALMLAESQAARLFRDRIQADLATLSDVEAREDLPPRRSRQASFVSSADKKFKMN</sequence>
<dbReference type="Gene3D" id="3.30.70.1230">
    <property type="entry name" value="Nucleotide cyclase"/>
    <property type="match status" value="1"/>
</dbReference>